<dbReference type="EMBL" id="CYRY02007688">
    <property type="protein sequence ID" value="VCW76641.1"/>
    <property type="molecule type" value="Genomic_DNA"/>
</dbReference>
<dbReference type="AlphaFoldDB" id="A0A9X9PXR8"/>
<evidence type="ECO:0000313" key="1">
    <source>
        <dbReference type="EMBL" id="VCW76641.1"/>
    </source>
</evidence>
<protein>
    <submittedName>
        <fullName evidence="1">Uncharacterized protein</fullName>
    </submittedName>
</protein>
<sequence>RSNHHVGPRAQTEALSEAALGFGNYALDSISEFRKEGGWQLLVGLELEENLEHLEA</sequence>
<dbReference type="Proteomes" id="UP000269945">
    <property type="component" value="Unassembled WGS sequence"/>
</dbReference>
<reference evidence="1 2" key="1">
    <citation type="submission" date="2018-10" db="EMBL/GenBank/DDBJ databases">
        <authorList>
            <person name="Ekblom R."/>
            <person name="Jareborg N."/>
        </authorList>
    </citation>
    <scope>NUCLEOTIDE SEQUENCE [LARGE SCALE GENOMIC DNA]</scope>
    <source>
        <tissue evidence="1">Muscle</tissue>
    </source>
</reference>
<feature type="non-terminal residue" evidence="1">
    <location>
        <position position="1"/>
    </location>
</feature>
<proteinExistence type="predicted"/>
<accession>A0A9X9PXR8</accession>
<gene>
    <name evidence="1" type="ORF">BN2614_LOCUS1</name>
</gene>
<keyword evidence="2" id="KW-1185">Reference proteome</keyword>
<name>A0A9X9PXR8_GULGU</name>
<organism evidence="1 2">
    <name type="scientific">Gulo gulo</name>
    <name type="common">Wolverine</name>
    <name type="synonym">Gluton</name>
    <dbReference type="NCBI Taxonomy" id="48420"/>
    <lineage>
        <taxon>Eukaryota</taxon>
        <taxon>Metazoa</taxon>
        <taxon>Chordata</taxon>
        <taxon>Craniata</taxon>
        <taxon>Vertebrata</taxon>
        <taxon>Euteleostomi</taxon>
        <taxon>Mammalia</taxon>
        <taxon>Eutheria</taxon>
        <taxon>Laurasiatheria</taxon>
        <taxon>Carnivora</taxon>
        <taxon>Caniformia</taxon>
        <taxon>Musteloidea</taxon>
        <taxon>Mustelidae</taxon>
        <taxon>Guloninae</taxon>
        <taxon>Gulo</taxon>
    </lineage>
</organism>
<comment type="caution">
    <text evidence="1">The sequence shown here is derived from an EMBL/GenBank/DDBJ whole genome shotgun (WGS) entry which is preliminary data.</text>
</comment>
<evidence type="ECO:0000313" key="2">
    <source>
        <dbReference type="Proteomes" id="UP000269945"/>
    </source>
</evidence>